<evidence type="ECO:0000256" key="1">
    <source>
        <dbReference type="SAM" id="MobiDB-lite"/>
    </source>
</evidence>
<dbReference type="SUPFAM" id="SSF63380">
    <property type="entry name" value="Riboflavin synthase domain-like"/>
    <property type="match status" value="1"/>
</dbReference>
<reference evidence="4" key="1">
    <citation type="journal article" date="2019" name="Int. J. Syst. Evol. Microbiol.">
        <title>The Global Catalogue of Microorganisms (GCM) 10K type strain sequencing project: providing services to taxonomists for standard genome sequencing and annotation.</title>
        <authorList>
            <consortium name="The Broad Institute Genomics Platform"/>
            <consortium name="The Broad Institute Genome Sequencing Center for Infectious Disease"/>
            <person name="Wu L."/>
            <person name="Ma J."/>
        </authorList>
    </citation>
    <scope>NUCLEOTIDE SEQUENCE [LARGE SCALE GENOMIC DNA]</scope>
    <source>
        <strain evidence="4">JCM 18324</strain>
    </source>
</reference>
<feature type="region of interest" description="Disordered" evidence="1">
    <location>
        <begin position="1"/>
        <end position="21"/>
    </location>
</feature>
<evidence type="ECO:0000313" key="3">
    <source>
        <dbReference type="EMBL" id="GAA4791404.1"/>
    </source>
</evidence>
<dbReference type="InterPro" id="IPR039261">
    <property type="entry name" value="FNR_nucleotide-bd"/>
</dbReference>
<dbReference type="InterPro" id="IPR017938">
    <property type="entry name" value="Riboflavin_synthase-like_b-brl"/>
</dbReference>
<dbReference type="CDD" id="cd06193">
    <property type="entry name" value="siderophore_interacting"/>
    <property type="match status" value="1"/>
</dbReference>
<dbReference type="Pfam" id="PF08021">
    <property type="entry name" value="FAD_binding_9"/>
    <property type="match status" value="1"/>
</dbReference>
<dbReference type="InterPro" id="IPR007037">
    <property type="entry name" value="SIP_rossman_dom"/>
</dbReference>
<dbReference type="EMBL" id="BAABJV010000017">
    <property type="protein sequence ID" value="GAA4791404.1"/>
    <property type="molecule type" value="Genomic_DNA"/>
</dbReference>
<dbReference type="PANTHER" id="PTHR30157:SF0">
    <property type="entry name" value="NADPH-DEPENDENT FERRIC-CHELATE REDUCTASE"/>
    <property type="match status" value="1"/>
</dbReference>
<organism evidence="3 4">
    <name type="scientific">Streptomyces sanyensis</name>
    <dbReference type="NCBI Taxonomy" id="568869"/>
    <lineage>
        <taxon>Bacteria</taxon>
        <taxon>Bacillati</taxon>
        <taxon>Actinomycetota</taxon>
        <taxon>Actinomycetes</taxon>
        <taxon>Kitasatosporales</taxon>
        <taxon>Streptomycetaceae</taxon>
        <taxon>Streptomyces</taxon>
    </lineage>
</organism>
<proteinExistence type="predicted"/>
<dbReference type="Gene3D" id="2.40.30.10">
    <property type="entry name" value="Translation factors"/>
    <property type="match status" value="1"/>
</dbReference>
<protein>
    <submittedName>
        <fullName evidence="3">Siderophore-interacting protein</fullName>
    </submittedName>
</protein>
<dbReference type="Pfam" id="PF04954">
    <property type="entry name" value="SIP"/>
    <property type="match status" value="1"/>
</dbReference>
<accession>A0ABP9BAE3</accession>
<dbReference type="Gene3D" id="3.40.50.80">
    <property type="entry name" value="Nucleotide-binding domain of ferredoxin-NADP reductase (FNR) module"/>
    <property type="match status" value="1"/>
</dbReference>
<dbReference type="InterPro" id="IPR039374">
    <property type="entry name" value="SIP_fam"/>
</dbReference>
<dbReference type="InterPro" id="IPR013113">
    <property type="entry name" value="SIP_FAD-bd"/>
</dbReference>
<feature type="domain" description="FAD-binding FR-type" evidence="2">
    <location>
        <begin position="22"/>
        <end position="155"/>
    </location>
</feature>
<dbReference type="PROSITE" id="PS51384">
    <property type="entry name" value="FAD_FR"/>
    <property type="match status" value="1"/>
</dbReference>
<keyword evidence="4" id="KW-1185">Reference proteome</keyword>
<sequence>MAFRGGPAAAQDARGGPVSPSTPVRYIRVAAARRLTPHMRRVTFHAPSLGRLPLPGPDRQVKLFFPRAGRGAPVLPEAPADGDVMRWYAAYTALPEEERPWMRSYTLRAHRPGAREVDVDFVLHRDAGPATRWAAAAGAGDTLGMVGPSELFAVPRPAGEARRLLFACDESGLPALGTLLEALPPTARAVVYTEIEDARDAQEIATAAAVRIHWLPRSPTGAAHGAELLRAVRAARLPDGPPERAWLAGEASTVRALRRHLLRDRGMARSAVEFAGYWRAALSQDDAPTEADLAEARERLAERGEG</sequence>
<evidence type="ECO:0000313" key="4">
    <source>
        <dbReference type="Proteomes" id="UP001501147"/>
    </source>
</evidence>
<dbReference type="Proteomes" id="UP001501147">
    <property type="component" value="Unassembled WGS sequence"/>
</dbReference>
<comment type="caution">
    <text evidence="3">The sequence shown here is derived from an EMBL/GenBank/DDBJ whole genome shotgun (WGS) entry which is preliminary data.</text>
</comment>
<dbReference type="PANTHER" id="PTHR30157">
    <property type="entry name" value="FERRIC REDUCTASE, NADPH-DEPENDENT"/>
    <property type="match status" value="1"/>
</dbReference>
<gene>
    <name evidence="3" type="ORF">GCM10023329_49040</name>
</gene>
<evidence type="ECO:0000259" key="2">
    <source>
        <dbReference type="PROSITE" id="PS51384"/>
    </source>
</evidence>
<name>A0ABP9BAE3_9ACTN</name>
<dbReference type="InterPro" id="IPR017927">
    <property type="entry name" value="FAD-bd_FR_type"/>
</dbReference>